<dbReference type="STRING" id="1794912.AXX12_01020"/>
<dbReference type="AlphaFoldDB" id="A0A154BXG1"/>
<comment type="caution">
    <text evidence="1">The sequence shown here is derived from an EMBL/GenBank/DDBJ whole genome shotgun (WGS) entry which is preliminary data.</text>
</comment>
<dbReference type="Pfam" id="PF13526">
    <property type="entry name" value="DUF4125"/>
    <property type="match status" value="1"/>
</dbReference>
<gene>
    <name evidence="1" type="ORF">AXX12_01020</name>
</gene>
<dbReference type="InterPro" id="IPR025191">
    <property type="entry name" value="DUF4125"/>
</dbReference>
<sequence>MEELHRKYPNIIKRAPADAELFERYALCELETWSDRSLELYYRDICSAQINGKNLAEERYNNMYRRTGQGSLVELEE</sequence>
<keyword evidence="2" id="KW-1185">Reference proteome</keyword>
<name>A0A154BXG1_ANASB</name>
<evidence type="ECO:0000313" key="1">
    <source>
        <dbReference type="EMBL" id="KYZ78158.1"/>
    </source>
</evidence>
<dbReference type="EMBL" id="LSGP01000001">
    <property type="protein sequence ID" value="KYZ78158.1"/>
    <property type="molecule type" value="Genomic_DNA"/>
</dbReference>
<proteinExistence type="predicted"/>
<organism evidence="1 2">
    <name type="scientific">Anaerosporomusa subterranea</name>
    <dbReference type="NCBI Taxonomy" id="1794912"/>
    <lineage>
        <taxon>Bacteria</taxon>
        <taxon>Bacillati</taxon>
        <taxon>Bacillota</taxon>
        <taxon>Negativicutes</taxon>
        <taxon>Acetonemataceae</taxon>
        <taxon>Anaerosporomusa</taxon>
    </lineage>
</organism>
<dbReference type="Proteomes" id="UP000076268">
    <property type="component" value="Unassembled WGS sequence"/>
</dbReference>
<reference evidence="1 2" key="1">
    <citation type="submission" date="2016-02" db="EMBL/GenBank/DDBJ databases">
        <title>Anaerosporomusa subterraneum gen. nov., sp. nov., a spore-forming obligate anaerobe isolated from saprolite.</title>
        <authorList>
            <person name="Choi J.K."/>
            <person name="Shah M."/>
            <person name="Yee N."/>
        </authorList>
    </citation>
    <scope>NUCLEOTIDE SEQUENCE [LARGE SCALE GENOMIC DNA]</scope>
    <source>
        <strain evidence="1 2">RU4</strain>
    </source>
</reference>
<accession>A0A154BXG1</accession>
<evidence type="ECO:0000313" key="2">
    <source>
        <dbReference type="Proteomes" id="UP000076268"/>
    </source>
</evidence>
<protein>
    <submittedName>
        <fullName evidence="1">Uncharacterized protein</fullName>
    </submittedName>
</protein>